<feature type="domain" description="Peptidoglycan binding-like" evidence="2">
    <location>
        <begin position="312"/>
        <end position="366"/>
    </location>
</feature>
<dbReference type="InterPro" id="IPR002477">
    <property type="entry name" value="Peptidoglycan-bd-like"/>
</dbReference>
<sequence length="372" mass="38295">MKEPGLLLRVLSATGSLLLRRPGRVVGGICVCMACSFVFANALWYQPGDHPSPFLRTRDPNHPDAIAGLRASRRPDPSNVTTFKIERAEEAEPQKPAALQQTAAAVIGDTAMVAEIQRELTRRGVYQGPTDGINSSSTEAAILFYEESAGLPMTGKPTRELLAMLHTPPPPKTAPAPAPAAASAPVQLAAPAPAPATRKEAVAAAPLPPAQDHPKQAVSAPTTGPVPAADGPARHAAAHVVPVSRPAGNLQAEDPVAAAIRAASKSAPPIPPADIPSVAKTKAVATPVKATPTSATTAAAASAAATAGPEADRIMKIQRGLVNIAYTDVTVDGVAGAQTKAAIRHFQKHYRLPETGEPDEAVLKKLKAIGAL</sequence>
<dbReference type="InterPro" id="IPR036365">
    <property type="entry name" value="PGBD-like_sf"/>
</dbReference>
<dbReference type="EMBL" id="JAUKWQ010000001">
    <property type="protein sequence ID" value="MDO1581503.1"/>
    <property type="molecule type" value="Genomic_DNA"/>
</dbReference>
<name>A0ABT8SSW2_9HYPH</name>
<proteinExistence type="predicted"/>
<dbReference type="SUPFAM" id="SSF47090">
    <property type="entry name" value="PGBD-like"/>
    <property type="match status" value="2"/>
</dbReference>
<evidence type="ECO:0000313" key="4">
    <source>
        <dbReference type="Proteomes" id="UP001169006"/>
    </source>
</evidence>
<feature type="domain" description="Peptidoglycan binding-like" evidence="2">
    <location>
        <begin position="112"/>
        <end position="165"/>
    </location>
</feature>
<dbReference type="Proteomes" id="UP001169006">
    <property type="component" value="Unassembled WGS sequence"/>
</dbReference>
<accession>A0ABT8SSW2</accession>
<dbReference type="RefSeq" id="WP_302075606.1">
    <property type="nucleotide sequence ID" value="NZ_JAUKWQ010000001.1"/>
</dbReference>
<dbReference type="Pfam" id="PF01471">
    <property type="entry name" value="PG_binding_1"/>
    <property type="match status" value="2"/>
</dbReference>
<feature type="region of interest" description="Disordered" evidence="1">
    <location>
        <begin position="166"/>
        <end position="237"/>
    </location>
</feature>
<feature type="compositionally biased region" description="Low complexity" evidence="1">
    <location>
        <begin position="179"/>
        <end position="191"/>
    </location>
</feature>
<protein>
    <submittedName>
        <fullName evidence="3">Peptidoglycan-binding domain-containing protein</fullName>
    </submittedName>
</protein>
<evidence type="ECO:0000256" key="1">
    <source>
        <dbReference type="SAM" id="MobiDB-lite"/>
    </source>
</evidence>
<gene>
    <name evidence="3" type="ORF">Q2T52_05275</name>
</gene>
<reference evidence="3" key="1">
    <citation type="journal article" date="2015" name="Int. J. Syst. Evol. Microbiol.">
        <title>Rhizobium oryzicola sp. nov., potential plant-growth-promoting endophytic bacteria isolated from rice roots.</title>
        <authorList>
            <person name="Zhang X.X."/>
            <person name="Gao J.S."/>
            <person name="Cao Y.H."/>
            <person name="Sheirdil R.A."/>
            <person name="Wang X.C."/>
            <person name="Zhang L."/>
        </authorList>
    </citation>
    <scope>NUCLEOTIDE SEQUENCE</scope>
    <source>
        <strain evidence="3">05753</strain>
    </source>
</reference>
<dbReference type="Gene3D" id="1.10.101.10">
    <property type="entry name" value="PGBD-like superfamily/PGBD"/>
    <property type="match status" value="2"/>
</dbReference>
<feature type="compositionally biased region" description="Low complexity" evidence="1">
    <location>
        <begin position="227"/>
        <end position="237"/>
    </location>
</feature>
<comment type="caution">
    <text evidence="3">The sequence shown here is derived from an EMBL/GenBank/DDBJ whole genome shotgun (WGS) entry which is preliminary data.</text>
</comment>
<keyword evidence="4" id="KW-1185">Reference proteome</keyword>
<evidence type="ECO:0000313" key="3">
    <source>
        <dbReference type="EMBL" id="MDO1581503.1"/>
    </source>
</evidence>
<evidence type="ECO:0000259" key="2">
    <source>
        <dbReference type="Pfam" id="PF01471"/>
    </source>
</evidence>
<feature type="compositionally biased region" description="Pro residues" evidence="1">
    <location>
        <begin position="167"/>
        <end position="178"/>
    </location>
</feature>
<dbReference type="InterPro" id="IPR036366">
    <property type="entry name" value="PGBDSf"/>
</dbReference>
<organism evidence="3 4">
    <name type="scientific">Rhizobium oryzicola</name>
    <dbReference type="NCBI Taxonomy" id="1232668"/>
    <lineage>
        <taxon>Bacteria</taxon>
        <taxon>Pseudomonadati</taxon>
        <taxon>Pseudomonadota</taxon>
        <taxon>Alphaproteobacteria</taxon>
        <taxon>Hyphomicrobiales</taxon>
        <taxon>Rhizobiaceae</taxon>
        <taxon>Rhizobium/Agrobacterium group</taxon>
        <taxon>Rhizobium</taxon>
    </lineage>
</organism>
<reference evidence="3" key="2">
    <citation type="submission" date="2023-07" db="EMBL/GenBank/DDBJ databases">
        <authorList>
            <person name="Sun H."/>
        </authorList>
    </citation>
    <scope>NUCLEOTIDE SEQUENCE</scope>
    <source>
        <strain evidence="3">05753</strain>
    </source>
</reference>